<dbReference type="InterPro" id="IPR040465">
    <property type="entry name" value="CtsR_N"/>
</dbReference>
<dbReference type="Pfam" id="PF05848">
    <property type="entry name" value="CtsR"/>
    <property type="match status" value="1"/>
</dbReference>
<dbReference type="InterPro" id="IPR041902">
    <property type="entry name" value="CtsR_N_sf"/>
</dbReference>
<dbReference type="EMBL" id="VSSQ01112848">
    <property type="protein sequence ID" value="MPN49528.1"/>
    <property type="molecule type" value="Genomic_DNA"/>
</dbReference>
<organism evidence="2">
    <name type="scientific">bioreactor metagenome</name>
    <dbReference type="NCBI Taxonomy" id="1076179"/>
    <lineage>
        <taxon>unclassified sequences</taxon>
        <taxon>metagenomes</taxon>
        <taxon>ecological metagenomes</taxon>
    </lineage>
</organism>
<comment type="caution">
    <text evidence="2">The sequence shown here is derived from an EMBL/GenBank/DDBJ whole genome shotgun (WGS) entry which is preliminary data.</text>
</comment>
<name>A0A645IDY3_9ZZZZ</name>
<dbReference type="AlphaFoldDB" id="A0A645IDY3"/>
<reference evidence="2" key="1">
    <citation type="submission" date="2019-08" db="EMBL/GenBank/DDBJ databases">
        <authorList>
            <person name="Kucharzyk K."/>
            <person name="Murdoch R.W."/>
            <person name="Higgins S."/>
            <person name="Loffler F."/>
        </authorList>
    </citation>
    <scope>NUCLEOTIDE SEQUENCE</scope>
</reference>
<sequence>MKKSLASGIEQYIKVLIARSESGQIEIQRVELAETFACVPSQVSYVLSTRFSQEDGYIVETRRGGQGYIRITEVRKETGNLDDKLLRFLNEVQAKKLLKPRETEMLKSIMLNVGAGLPAEYKSRVYQGFAAALRKYLNKGG</sequence>
<protein>
    <submittedName>
        <fullName evidence="2">Transcriptional regulator CtsR</fullName>
    </submittedName>
</protein>
<gene>
    <name evidence="2" type="primary">ctsr_8</name>
    <name evidence="2" type="ORF">SDC9_197149</name>
</gene>
<evidence type="ECO:0000313" key="2">
    <source>
        <dbReference type="EMBL" id="MPN49528.1"/>
    </source>
</evidence>
<evidence type="ECO:0000259" key="1">
    <source>
        <dbReference type="Pfam" id="PF05848"/>
    </source>
</evidence>
<proteinExistence type="predicted"/>
<feature type="domain" description="CtsR N-terminal HTH" evidence="1">
    <location>
        <begin position="5"/>
        <end position="74"/>
    </location>
</feature>
<dbReference type="Gene3D" id="3.30.56.130">
    <property type="entry name" value="Transcriptional regulator CtsR, winged HTH domain"/>
    <property type="match status" value="1"/>
</dbReference>
<accession>A0A645IDY3</accession>